<dbReference type="InterPro" id="IPR050286">
    <property type="entry name" value="G_neg_Bact_CarbUptk_Porin"/>
</dbReference>
<dbReference type="GeneID" id="72398419"/>
<evidence type="ECO:0000256" key="10">
    <source>
        <dbReference type="SAM" id="SignalP"/>
    </source>
</evidence>
<reference evidence="12" key="4">
    <citation type="journal article" date="2018" name="Nature">
        <title>A major lineage of non-tailed dsDNA viruses as unrecognized killers of marine bacteria.</title>
        <authorList>
            <person name="Kauffman K.M."/>
            <person name="Hussain F.A."/>
            <person name="Yang J."/>
            <person name="Arevalo P."/>
            <person name="Brown J.M."/>
            <person name="Chang W.K."/>
            <person name="VanInsberghe D."/>
            <person name="Elsherbini J."/>
            <person name="Sharma R.S."/>
            <person name="Cutler M.B."/>
            <person name="Kelly L."/>
            <person name="Polz M.F."/>
        </authorList>
    </citation>
    <scope>NUCLEOTIDE SEQUENCE</scope>
    <source>
        <strain evidence="12">10N.286.54.F3</strain>
    </source>
</reference>
<dbReference type="Proteomes" id="UP000235405">
    <property type="component" value="Unassembled WGS sequence"/>
</dbReference>
<dbReference type="RefSeq" id="WP_004734370.1">
    <property type="nucleotide sequence ID" value="NZ_CAWMQV010000119.1"/>
</dbReference>
<accession>A0A0N8GWD0</accession>
<evidence type="ECO:0000313" key="14">
    <source>
        <dbReference type="Proteomes" id="UP000235405"/>
    </source>
</evidence>
<reference evidence="11" key="5">
    <citation type="submission" date="2022-01" db="EMBL/GenBank/DDBJ databases">
        <title>Vibrio aestuarianus Clade A and Clade B isolates are associated with Pacific oyster (Crassostrea gigas) disease outbreaks across Ireland.</title>
        <authorList>
            <person name="Coyle N."/>
            <person name="O'Toole C."/>
            <person name="Thomas J.C.L."/>
            <person name="Ryder D."/>
            <person name="Cheslett D."/>
            <person name="Feist S."/>
            <person name="Bean T."/>
            <person name="Joseph A."/>
            <person name="Waina A."/>
            <person name="Feil E."/>
            <person name="Verner-Jeffreys D.W."/>
        </authorList>
    </citation>
    <scope>NUCLEOTIDE SEQUENCE</scope>
    <source>
        <strain evidence="11">S/17/14 A</strain>
    </source>
</reference>
<evidence type="ECO:0000256" key="1">
    <source>
        <dbReference type="ARBA" id="ARBA00004571"/>
    </source>
</evidence>
<protein>
    <submittedName>
        <fullName evidence="11">Carbohydrate porin</fullName>
    </submittedName>
    <submittedName>
        <fullName evidence="12">Maltoporin</fullName>
    </submittedName>
</protein>
<evidence type="ECO:0000313" key="12">
    <source>
        <dbReference type="EMBL" id="PMF21305.1"/>
    </source>
</evidence>
<dbReference type="GO" id="GO:0046930">
    <property type="term" value="C:pore complex"/>
    <property type="evidence" value="ECO:0007669"/>
    <property type="project" value="UniProtKB-KW"/>
</dbReference>
<dbReference type="SUPFAM" id="SSF56935">
    <property type="entry name" value="Porins"/>
    <property type="match status" value="1"/>
</dbReference>
<evidence type="ECO:0000256" key="7">
    <source>
        <dbReference type="ARBA" id="ARBA00023114"/>
    </source>
</evidence>
<evidence type="ECO:0000256" key="8">
    <source>
        <dbReference type="ARBA" id="ARBA00023136"/>
    </source>
</evidence>
<keyword evidence="6" id="KW-0406">Ion transport</keyword>
<evidence type="ECO:0000256" key="9">
    <source>
        <dbReference type="ARBA" id="ARBA00023237"/>
    </source>
</evidence>
<dbReference type="CDD" id="cd01346">
    <property type="entry name" value="Maltoporin-like"/>
    <property type="match status" value="1"/>
</dbReference>
<comment type="subcellular location">
    <subcellularLocation>
        <location evidence="1">Cell outer membrane</location>
        <topology evidence="1">Multi-pass membrane protein</topology>
    </subcellularLocation>
</comment>
<feature type="signal peptide" evidence="10">
    <location>
        <begin position="1"/>
        <end position="21"/>
    </location>
</feature>
<keyword evidence="7" id="KW-0626">Porin</keyword>
<dbReference type="GO" id="GO:0006811">
    <property type="term" value="P:monoatomic ion transport"/>
    <property type="evidence" value="ECO:0007669"/>
    <property type="project" value="UniProtKB-KW"/>
</dbReference>
<evidence type="ECO:0000256" key="5">
    <source>
        <dbReference type="ARBA" id="ARBA00022692"/>
    </source>
</evidence>
<dbReference type="PANTHER" id="PTHR38762:SF1">
    <property type="entry name" value="CRYPTIC OUTER MEMBRANE PORIN BGLH-RELATED"/>
    <property type="match status" value="1"/>
</dbReference>
<dbReference type="PANTHER" id="PTHR38762">
    <property type="entry name" value="CRYPTIC OUTER MEMBRANE PORIN BGLH-RELATED"/>
    <property type="match status" value="1"/>
</dbReference>
<evidence type="ECO:0000256" key="4">
    <source>
        <dbReference type="ARBA" id="ARBA00022452"/>
    </source>
</evidence>
<dbReference type="GO" id="GO:0015774">
    <property type="term" value="P:polysaccharide transport"/>
    <property type="evidence" value="ECO:0007669"/>
    <property type="project" value="TreeGrafter"/>
</dbReference>
<dbReference type="GO" id="GO:0009279">
    <property type="term" value="C:cell outer membrane"/>
    <property type="evidence" value="ECO:0007669"/>
    <property type="project" value="UniProtKB-SubCell"/>
</dbReference>
<dbReference type="GO" id="GO:0015288">
    <property type="term" value="F:porin activity"/>
    <property type="evidence" value="ECO:0007669"/>
    <property type="project" value="UniProtKB-KW"/>
</dbReference>
<keyword evidence="4" id="KW-1134">Transmembrane beta strand</keyword>
<dbReference type="EMBL" id="JAKMYX010000112">
    <property type="protein sequence ID" value="MDH5923543.1"/>
    <property type="molecule type" value="Genomic_DNA"/>
</dbReference>
<evidence type="ECO:0000256" key="2">
    <source>
        <dbReference type="ARBA" id="ARBA00007055"/>
    </source>
</evidence>
<evidence type="ECO:0000313" key="15">
    <source>
        <dbReference type="Proteomes" id="UP000244080"/>
    </source>
</evidence>
<comment type="caution">
    <text evidence="12">The sequence shown here is derived from an EMBL/GenBank/DDBJ whole genome shotgun (WGS) entry which is preliminary data.</text>
</comment>
<dbReference type="Proteomes" id="UP001159663">
    <property type="component" value="Unassembled WGS sequence"/>
</dbReference>
<dbReference type="AlphaFoldDB" id="A0A0N8GWD0"/>
<dbReference type="EMBL" id="PIGA01000015">
    <property type="protein sequence ID" value="PTP19311.1"/>
    <property type="molecule type" value="Genomic_DNA"/>
</dbReference>
<reference evidence="14" key="1">
    <citation type="submission" date="2016-07" db="EMBL/GenBank/DDBJ databases">
        <title>Nontailed viruses are major unrecognized killers of bacteria in the ocean.</title>
        <authorList>
            <person name="Kauffman K."/>
            <person name="Hussain F."/>
            <person name="Yang J."/>
            <person name="Arevalo P."/>
            <person name="Brown J."/>
            <person name="Cutler M."/>
            <person name="Kelly L."/>
            <person name="Polz M.F."/>
        </authorList>
    </citation>
    <scope>NUCLEOTIDE SEQUENCE [LARGE SCALE GENOMIC DNA]</scope>
    <source>
        <strain evidence="14">10N.286.54.F3</strain>
    </source>
</reference>
<keyword evidence="9" id="KW-0998">Cell outer membrane</keyword>
<feature type="chain" id="PRO_5015043394" evidence="10">
    <location>
        <begin position="22"/>
        <end position="401"/>
    </location>
</feature>
<dbReference type="InterPro" id="IPR003192">
    <property type="entry name" value="Porin_LamB"/>
</dbReference>
<reference evidence="12" key="2">
    <citation type="submission" date="2016-07" db="EMBL/GenBank/DDBJ databases">
        <authorList>
            <person name="Wan K."/>
            <person name="Booth B."/>
            <person name="Spirohn K."/>
            <person name="Hao T."/>
            <person name="Hu Y."/>
            <person name="Calderwood M."/>
            <person name="Hill D."/>
            <person name="Mohr S."/>
            <person name="Vidal M."/>
            <person name="Celniker S."/>
            <person name="Perrimon N."/>
        </authorList>
    </citation>
    <scope>NUCLEOTIDE SEQUENCE</scope>
    <source>
        <strain evidence="12">10N.286.54.F3</strain>
    </source>
</reference>
<keyword evidence="3" id="KW-0813">Transport</keyword>
<keyword evidence="5" id="KW-0812">Transmembrane</keyword>
<proteinExistence type="inferred from homology"/>
<evidence type="ECO:0000313" key="11">
    <source>
        <dbReference type="EMBL" id="MDH5923543.1"/>
    </source>
</evidence>
<evidence type="ECO:0000256" key="3">
    <source>
        <dbReference type="ARBA" id="ARBA00022448"/>
    </source>
</evidence>
<dbReference type="GO" id="GO:0015144">
    <property type="term" value="F:carbohydrate transmembrane transporter activity"/>
    <property type="evidence" value="ECO:0007669"/>
    <property type="project" value="TreeGrafter"/>
</dbReference>
<evidence type="ECO:0000313" key="13">
    <source>
        <dbReference type="EMBL" id="PTP19311.1"/>
    </source>
</evidence>
<comment type="similarity">
    <text evidence="2">Belongs to the porin LamB (TC 1.B.3) family.</text>
</comment>
<keyword evidence="8" id="KW-0472">Membrane</keyword>
<dbReference type="Pfam" id="PF02264">
    <property type="entry name" value="LamB"/>
    <property type="match status" value="1"/>
</dbReference>
<sequence>MKLLPIAAALSTALLAPNLYADETTPLEFNGYMRGGVGLSNEGGSNSKWEVSKVGRLGNENDLYGEFGFKKEVYAEDDVSFLVDSMLSYWQGQDENAADKSVDVVQLNVQAVGLFEDKDIGIWAGERYYQRHDVHIVDNYYWDVSGIGAGVEHINMGPGKLSVALIQDTVTGDVFDGKETTAMIADVRYAGIPLWNNADLEVGIDMNFANEKQGQTIDADDSVMLTASLNQNLTGGFNKTILQVANSGYAEQMTTFGTGKGIVRDANNNDAEGFRLINWGVLAIGENIEFGHTVRYAASTGVGANNSDDDSFSAVIRPLYKWDKRMRTILEIGGFVETIDNKDGAGGKFTIAQAWVPQVGFWSRPEFRIFATYLNDAENDNAFGEGKNSEMSVGMQVEAWW</sequence>
<organism evidence="12 14">
    <name type="scientific">Vibrio splendidus</name>
    <dbReference type="NCBI Taxonomy" id="29497"/>
    <lineage>
        <taxon>Bacteria</taxon>
        <taxon>Pseudomonadati</taxon>
        <taxon>Pseudomonadota</taxon>
        <taxon>Gammaproteobacteria</taxon>
        <taxon>Vibrionales</taxon>
        <taxon>Vibrionaceae</taxon>
        <taxon>Vibrio</taxon>
    </lineage>
</organism>
<dbReference type="EMBL" id="MCSW01000172">
    <property type="protein sequence ID" value="PMF21305.1"/>
    <property type="molecule type" value="Genomic_DNA"/>
</dbReference>
<dbReference type="Gene3D" id="2.40.170.10">
    <property type="entry name" value="Porin, LamB type"/>
    <property type="match status" value="1"/>
</dbReference>
<name>A0A0N8GWD0_VIBSP</name>
<keyword evidence="10" id="KW-0732">Signal</keyword>
<reference evidence="13 15" key="3">
    <citation type="submission" date="2017-11" db="EMBL/GenBank/DDBJ databases">
        <title>Population delineation of vibrios coincides with oyster pathogenicity.</title>
        <authorList>
            <person name="Bruto M."/>
            <person name="Labreuche Y."/>
            <person name="James A."/>
            <person name="Piel D."/>
            <person name="Chenivesse S."/>
            <person name="Petton B."/>
            <person name="Polz M.F."/>
            <person name="Le Roux F."/>
        </authorList>
    </citation>
    <scope>NUCLEOTIDE SEQUENCE [LARGE SCALE GENOMIC DNA]</scope>
    <source>
        <strain evidence="13 15">1F_55</strain>
    </source>
</reference>
<dbReference type="InterPro" id="IPR036998">
    <property type="entry name" value="Porin_LamB_sf"/>
</dbReference>
<evidence type="ECO:0000256" key="6">
    <source>
        <dbReference type="ARBA" id="ARBA00023065"/>
    </source>
</evidence>
<dbReference type="Proteomes" id="UP000244080">
    <property type="component" value="Unassembled WGS sequence"/>
</dbReference>
<gene>
    <name evidence="12" type="ORF">BCV19_09270</name>
    <name evidence="13" type="ORF">CWO36_11545</name>
    <name evidence="11" type="ORF">L8R85_21180</name>
</gene>